<dbReference type="STRING" id="457570.Nther_2356"/>
<dbReference type="EMBL" id="CP001034">
    <property type="protein sequence ID" value="ACB85921.1"/>
    <property type="molecule type" value="Genomic_DNA"/>
</dbReference>
<sequence>MNKAIENFTVLTTKYNRAVNKITGKSFIINFMANFC</sequence>
<dbReference type="HOGENOM" id="CLU_3357251_0_0_9"/>
<evidence type="ECO:0000313" key="2">
    <source>
        <dbReference type="Proteomes" id="UP000001683"/>
    </source>
</evidence>
<name>B2A0P1_NATTJ</name>
<evidence type="ECO:0000313" key="1">
    <source>
        <dbReference type="EMBL" id="ACB85921.1"/>
    </source>
</evidence>
<dbReference type="KEGG" id="nth:Nther_2356"/>
<dbReference type="AlphaFoldDB" id="B2A0P1"/>
<keyword evidence="2" id="KW-1185">Reference proteome</keyword>
<gene>
    <name evidence="1" type="ordered locus">Nther_2356</name>
</gene>
<protein>
    <submittedName>
        <fullName evidence="1">Uncharacterized protein</fullName>
    </submittedName>
</protein>
<reference evidence="1 2" key="2">
    <citation type="journal article" date="2011" name="J. Bacteriol.">
        <title>Complete genome sequence of the anaerobic, halophilic alkalithermophile Natranaerobius thermophilus JW/NM-WN-LF.</title>
        <authorList>
            <person name="Zhao B."/>
            <person name="Mesbah N.M."/>
            <person name="Dalin E."/>
            <person name="Goodwin L."/>
            <person name="Nolan M."/>
            <person name="Pitluck S."/>
            <person name="Chertkov O."/>
            <person name="Brettin T.S."/>
            <person name="Han J."/>
            <person name="Larimer F.W."/>
            <person name="Land M.L."/>
            <person name="Hauser L."/>
            <person name="Kyrpides N."/>
            <person name="Wiegel J."/>
        </authorList>
    </citation>
    <scope>NUCLEOTIDE SEQUENCE [LARGE SCALE GENOMIC DNA]</scope>
    <source>
        <strain evidence="2">ATCC BAA-1301 / DSM 18059 / JW/NM-WN-LF</strain>
    </source>
</reference>
<dbReference type="InParanoid" id="B2A0P1"/>
<accession>B2A0P1</accession>
<organism evidence="1 2">
    <name type="scientific">Natranaerobius thermophilus (strain ATCC BAA-1301 / DSM 18059 / JW/NM-WN-LF)</name>
    <dbReference type="NCBI Taxonomy" id="457570"/>
    <lineage>
        <taxon>Bacteria</taxon>
        <taxon>Bacillati</taxon>
        <taxon>Bacillota</taxon>
        <taxon>Clostridia</taxon>
        <taxon>Natranaerobiales</taxon>
        <taxon>Natranaerobiaceae</taxon>
        <taxon>Natranaerobius</taxon>
    </lineage>
</organism>
<reference evidence="1 2" key="1">
    <citation type="submission" date="2008-04" db="EMBL/GenBank/DDBJ databases">
        <title>Complete sequence of chromosome of Natranaerobius thermophilus JW/NM-WN-LF.</title>
        <authorList>
            <consortium name="US DOE Joint Genome Institute"/>
            <person name="Copeland A."/>
            <person name="Lucas S."/>
            <person name="Lapidus A."/>
            <person name="Glavina del Rio T."/>
            <person name="Dalin E."/>
            <person name="Tice H."/>
            <person name="Bruce D."/>
            <person name="Goodwin L."/>
            <person name="Pitluck S."/>
            <person name="Chertkov O."/>
            <person name="Brettin T."/>
            <person name="Detter J.C."/>
            <person name="Han C."/>
            <person name="Kuske C.R."/>
            <person name="Schmutz J."/>
            <person name="Larimer F."/>
            <person name="Land M."/>
            <person name="Hauser L."/>
            <person name="Kyrpides N."/>
            <person name="Lykidis A."/>
            <person name="Mesbah N.M."/>
            <person name="Wiegel J."/>
        </authorList>
    </citation>
    <scope>NUCLEOTIDE SEQUENCE [LARGE SCALE GENOMIC DNA]</scope>
    <source>
        <strain evidence="2">ATCC BAA-1301 / DSM 18059 / JW/NM-WN-LF</strain>
    </source>
</reference>
<proteinExistence type="predicted"/>
<dbReference type="Proteomes" id="UP000001683">
    <property type="component" value="Chromosome"/>
</dbReference>